<dbReference type="Proteomes" id="UP000539175">
    <property type="component" value="Unassembled WGS sequence"/>
</dbReference>
<gene>
    <name evidence="2" type="ORF">FHS74_005332</name>
</gene>
<sequence>MRYRSLALAAIGLLAVAGCATNPDADQAAYAQRALIGMPKQTLLSCAGVPTRQTAVDNLEYYTYSSDSLQTRMGPSYWGGFGGGPWHRGYWGGADWGGSTEVSSRNCSATFTLKNGTVQQLVYGSSTDGPAARLAQCYAIVQNCLPLVPHPGPAPTAAATGVGDHAR</sequence>
<dbReference type="RefSeq" id="WP_184807262.1">
    <property type="nucleotide sequence ID" value="NZ_JACIIZ010000019.1"/>
</dbReference>
<reference evidence="2 3" key="1">
    <citation type="submission" date="2020-08" db="EMBL/GenBank/DDBJ databases">
        <title>Genomic Encyclopedia of Type Strains, Phase IV (KMG-IV): sequencing the most valuable type-strain genomes for metagenomic binning, comparative biology and taxonomic classification.</title>
        <authorList>
            <person name="Goeker M."/>
        </authorList>
    </citation>
    <scope>NUCLEOTIDE SEQUENCE [LARGE SCALE GENOMIC DNA]</scope>
    <source>
        <strain evidence="2 3">DSM 22198</strain>
    </source>
</reference>
<evidence type="ECO:0000256" key="1">
    <source>
        <dbReference type="SAM" id="SignalP"/>
    </source>
</evidence>
<feature type="signal peptide" evidence="1">
    <location>
        <begin position="1"/>
        <end position="20"/>
    </location>
</feature>
<dbReference type="AlphaFoldDB" id="A0A7X0EF87"/>
<name>A0A7X0EF87_9PROT</name>
<organism evidence="2 3">
    <name type="scientific">Nitrospirillum iridis</name>
    <dbReference type="NCBI Taxonomy" id="765888"/>
    <lineage>
        <taxon>Bacteria</taxon>
        <taxon>Pseudomonadati</taxon>
        <taxon>Pseudomonadota</taxon>
        <taxon>Alphaproteobacteria</taxon>
        <taxon>Rhodospirillales</taxon>
        <taxon>Azospirillaceae</taxon>
        <taxon>Nitrospirillum</taxon>
    </lineage>
</organism>
<accession>A0A7X0EF87</accession>
<evidence type="ECO:0008006" key="4">
    <source>
        <dbReference type="Google" id="ProtNLM"/>
    </source>
</evidence>
<evidence type="ECO:0000313" key="3">
    <source>
        <dbReference type="Proteomes" id="UP000539175"/>
    </source>
</evidence>
<keyword evidence="3" id="KW-1185">Reference proteome</keyword>
<proteinExistence type="predicted"/>
<protein>
    <recommendedName>
        <fullName evidence="4">DUF4136 domain-containing protein</fullName>
    </recommendedName>
</protein>
<feature type="chain" id="PRO_5031165626" description="DUF4136 domain-containing protein" evidence="1">
    <location>
        <begin position="21"/>
        <end position="167"/>
    </location>
</feature>
<dbReference type="EMBL" id="JACIIZ010000019">
    <property type="protein sequence ID" value="MBB6254742.1"/>
    <property type="molecule type" value="Genomic_DNA"/>
</dbReference>
<dbReference type="PROSITE" id="PS51257">
    <property type="entry name" value="PROKAR_LIPOPROTEIN"/>
    <property type="match status" value="1"/>
</dbReference>
<keyword evidence="1" id="KW-0732">Signal</keyword>
<comment type="caution">
    <text evidence="2">The sequence shown here is derived from an EMBL/GenBank/DDBJ whole genome shotgun (WGS) entry which is preliminary data.</text>
</comment>
<evidence type="ECO:0000313" key="2">
    <source>
        <dbReference type="EMBL" id="MBB6254742.1"/>
    </source>
</evidence>